<evidence type="ECO:0000313" key="2">
    <source>
        <dbReference type="EMBL" id="CAH1959719.1"/>
    </source>
</evidence>
<dbReference type="OrthoDB" id="6741521at2759"/>
<accession>A0A9P0JX40</accession>
<name>A0A9P0JX40_ACAOB</name>
<feature type="domain" description="DUF4371" evidence="1">
    <location>
        <begin position="67"/>
        <end position="188"/>
    </location>
</feature>
<dbReference type="Proteomes" id="UP001152888">
    <property type="component" value="Unassembled WGS sequence"/>
</dbReference>
<sequence length="194" mass="22157">MDSSWSRTGIKDLHHLPEKVRKHEASRGHINSCTALAVLGKTNIASQISSAYRQSIVEHNEKVRKNRHILKRIISCVKFCSAFELALRGHNETEESLNRGIFRELVDFTAELDEALKNHLQNATVFKGTSKSIQNDILDSMLQVCREEILQQIKNANFLSIQCDETTDISNQCQMALIFRYFHEGGIQEHFGVF</sequence>
<protein>
    <recommendedName>
        <fullName evidence="1">DUF4371 domain-containing protein</fullName>
    </recommendedName>
</protein>
<evidence type="ECO:0000259" key="1">
    <source>
        <dbReference type="Pfam" id="PF14291"/>
    </source>
</evidence>
<dbReference type="AlphaFoldDB" id="A0A9P0JX40"/>
<dbReference type="PANTHER" id="PTHR45749:SF28">
    <property type="entry name" value="ZINC FINGER MYM-TYPE PROTEIN 1-LIKE-RELATED"/>
    <property type="match status" value="1"/>
</dbReference>
<keyword evidence="3" id="KW-1185">Reference proteome</keyword>
<dbReference type="EMBL" id="CAKOFQ010006683">
    <property type="protein sequence ID" value="CAH1959719.1"/>
    <property type="molecule type" value="Genomic_DNA"/>
</dbReference>
<gene>
    <name evidence="2" type="ORF">ACAOBT_LOCUS3331</name>
</gene>
<reference evidence="2" key="1">
    <citation type="submission" date="2022-03" db="EMBL/GenBank/DDBJ databases">
        <authorList>
            <person name="Sayadi A."/>
        </authorList>
    </citation>
    <scope>NUCLEOTIDE SEQUENCE</scope>
</reference>
<proteinExistence type="predicted"/>
<evidence type="ECO:0000313" key="3">
    <source>
        <dbReference type="Proteomes" id="UP001152888"/>
    </source>
</evidence>
<dbReference type="PANTHER" id="PTHR45749">
    <property type="match status" value="1"/>
</dbReference>
<dbReference type="InterPro" id="IPR025398">
    <property type="entry name" value="DUF4371"/>
</dbReference>
<comment type="caution">
    <text evidence="2">The sequence shown here is derived from an EMBL/GenBank/DDBJ whole genome shotgun (WGS) entry which is preliminary data.</text>
</comment>
<organism evidence="2 3">
    <name type="scientific">Acanthoscelides obtectus</name>
    <name type="common">Bean weevil</name>
    <name type="synonym">Bruchus obtectus</name>
    <dbReference type="NCBI Taxonomy" id="200917"/>
    <lineage>
        <taxon>Eukaryota</taxon>
        <taxon>Metazoa</taxon>
        <taxon>Ecdysozoa</taxon>
        <taxon>Arthropoda</taxon>
        <taxon>Hexapoda</taxon>
        <taxon>Insecta</taxon>
        <taxon>Pterygota</taxon>
        <taxon>Neoptera</taxon>
        <taxon>Endopterygota</taxon>
        <taxon>Coleoptera</taxon>
        <taxon>Polyphaga</taxon>
        <taxon>Cucujiformia</taxon>
        <taxon>Chrysomeloidea</taxon>
        <taxon>Chrysomelidae</taxon>
        <taxon>Bruchinae</taxon>
        <taxon>Bruchini</taxon>
        <taxon>Acanthoscelides</taxon>
    </lineage>
</organism>
<dbReference type="Pfam" id="PF14291">
    <property type="entry name" value="DUF4371"/>
    <property type="match status" value="1"/>
</dbReference>